<dbReference type="EMBL" id="KL363227">
    <property type="protein sequence ID" value="KFD52460.1"/>
    <property type="molecule type" value="Genomic_DNA"/>
</dbReference>
<evidence type="ECO:0000313" key="3">
    <source>
        <dbReference type="EMBL" id="KFD69006.1"/>
    </source>
</evidence>
<sequence>MLSLLETTDLLGTEQLGRNETADARHSLPYRQNARALGVPSLPPSFYRVDWEINAKNMAMTSVAPQRPFKDRLSHARAPYDSITDKRPSQRLPTGVTAP</sequence>
<gene>
    <name evidence="2" type="ORF">M513_06657</name>
    <name evidence="3" type="ORF">M514_06657</name>
</gene>
<name>A0A085NHR0_9BILA</name>
<protein>
    <submittedName>
        <fullName evidence="3">Uncharacterized protein</fullName>
    </submittedName>
</protein>
<evidence type="ECO:0000256" key="1">
    <source>
        <dbReference type="SAM" id="MobiDB-lite"/>
    </source>
</evidence>
<reference evidence="3 4" key="1">
    <citation type="journal article" date="2014" name="Nat. Genet.">
        <title>Genome and transcriptome of the porcine whipworm Trichuris suis.</title>
        <authorList>
            <person name="Jex A.R."/>
            <person name="Nejsum P."/>
            <person name="Schwarz E.M."/>
            <person name="Hu L."/>
            <person name="Young N.D."/>
            <person name="Hall R.S."/>
            <person name="Korhonen P.K."/>
            <person name="Liao S."/>
            <person name="Thamsborg S."/>
            <person name="Xia J."/>
            <person name="Xu P."/>
            <person name="Wang S."/>
            <person name="Scheerlinck J.P."/>
            <person name="Hofmann A."/>
            <person name="Sternberg P.W."/>
            <person name="Wang J."/>
            <person name="Gasser R.B."/>
        </authorList>
    </citation>
    <scope>NUCLEOTIDE SEQUENCE [LARGE SCALE GENOMIC DNA]</scope>
    <source>
        <strain evidence="3">DCEP-RM93F</strain>
        <strain evidence="2">DCEP-RM93M</strain>
    </source>
</reference>
<evidence type="ECO:0000313" key="2">
    <source>
        <dbReference type="EMBL" id="KFD52460.1"/>
    </source>
</evidence>
<dbReference type="Proteomes" id="UP000030764">
    <property type="component" value="Unassembled WGS sequence"/>
</dbReference>
<dbReference type="AlphaFoldDB" id="A0A085NHR0"/>
<accession>A0A085NHR0</accession>
<proteinExistence type="predicted"/>
<dbReference type="Proteomes" id="UP000030758">
    <property type="component" value="Unassembled WGS sequence"/>
</dbReference>
<feature type="region of interest" description="Disordered" evidence="1">
    <location>
        <begin position="64"/>
        <end position="99"/>
    </location>
</feature>
<dbReference type="EMBL" id="KL367499">
    <property type="protein sequence ID" value="KFD69006.1"/>
    <property type="molecule type" value="Genomic_DNA"/>
</dbReference>
<evidence type="ECO:0000313" key="4">
    <source>
        <dbReference type="Proteomes" id="UP000030764"/>
    </source>
</evidence>
<keyword evidence="4" id="KW-1185">Reference proteome</keyword>
<organism evidence="3">
    <name type="scientific">Trichuris suis</name>
    <name type="common">pig whipworm</name>
    <dbReference type="NCBI Taxonomy" id="68888"/>
    <lineage>
        <taxon>Eukaryota</taxon>
        <taxon>Metazoa</taxon>
        <taxon>Ecdysozoa</taxon>
        <taxon>Nematoda</taxon>
        <taxon>Enoplea</taxon>
        <taxon>Dorylaimia</taxon>
        <taxon>Trichinellida</taxon>
        <taxon>Trichuridae</taxon>
        <taxon>Trichuris</taxon>
    </lineage>
</organism>